<dbReference type="FunFam" id="3.40.449.10:FF:000009">
    <property type="entry name" value="Uncharacterized protein"/>
    <property type="match status" value="1"/>
</dbReference>
<dbReference type="Proteomes" id="UP000886885">
    <property type="component" value="Chromosome 2D"/>
</dbReference>
<evidence type="ECO:0008006" key="5">
    <source>
        <dbReference type="Google" id="ProtNLM"/>
    </source>
</evidence>
<dbReference type="GO" id="GO:0005524">
    <property type="term" value="F:ATP binding"/>
    <property type="evidence" value="ECO:0007669"/>
    <property type="project" value="InterPro"/>
</dbReference>
<dbReference type="PANTHER" id="PTHR30031">
    <property type="entry name" value="PHOSPHOENOLPYRUVATE CARBOXYKINASE ATP"/>
    <property type="match status" value="1"/>
</dbReference>
<feature type="compositionally biased region" description="Basic and acidic residues" evidence="2">
    <location>
        <begin position="111"/>
        <end position="120"/>
    </location>
</feature>
<sequence length="671" mass="74794">MDNKAPDNGEFSFASNTPRSTGRKGLPKIQTQDHNKKANDVCHDDSGTPVKAKTIDELHSLQRKKSAPTTPIKGAQGAFNAISEEERQKQQLQSISTSLASLMRETGPKLVKGDPARKGEGQQITHHHHYTPTISASDSSLKFTHYLHNLSPAELYEQAIKYEKGSFIASSGALATLSGAKTGRSPRDKRVVRDETTEDDLWWGKGSPNIEMDEHTFMVNRERAVDYLNSLDKSDSGKPAFQVFVNDQFLNWDPEHRIKVRIVSARAYHSLFMHNMCIRPTPEELENFGTPDFTIYNAGQFPCNRYTHYMTSSTSIDINLARKEMVILGTQYAGEMKKGLFGVMHYLMPKRQILSLHSGCNMGKDGDVALFFGLSGTVKLELNRAIWSNQLPADMCLVRSPHDTCFYYKLLLTILPLVLFVAEYCLYVVVLENVVFDEHTREVDYMDSSVTENTRAAYPIEYIPNAKIPCVGPHPKNIILLACDAFGVLPPVSKLSLAQTMYHFISGYTALVAGTEDGIKEPQATFSACFGAAFIMMHPTKYAAMLSEKMQKHGATGWLVNTGWSGGSYGSGKRIKLAYTRRIIDAIHSGSLLNASYKKTEVFGLEIPTEIEGVPSEILDPVNTWTDKNAYKDTQLKLAGLFKNNFTVFTNYKIGKNDMLTEEILAAGPNY</sequence>
<gene>
    <name evidence="3" type="ORF">POTOM_010055</name>
</gene>
<evidence type="ECO:0000313" key="4">
    <source>
        <dbReference type="Proteomes" id="UP000886885"/>
    </source>
</evidence>
<evidence type="ECO:0000256" key="2">
    <source>
        <dbReference type="SAM" id="MobiDB-lite"/>
    </source>
</evidence>
<evidence type="ECO:0000313" key="3">
    <source>
        <dbReference type="EMBL" id="KAG6784364.1"/>
    </source>
</evidence>
<dbReference type="HAMAP" id="MF_00453">
    <property type="entry name" value="PEPCK_ATP"/>
    <property type="match status" value="1"/>
</dbReference>
<dbReference type="PANTHER" id="PTHR30031:SF28">
    <property type="entry name" value="PHOSPHOENOLPYRUVATE CARBOXYKINASE (ATP)"/>
    <property type="match status" value="1"/>
</dbReference>
<dbReference type="Pfam" id="PF01293">
    <property type="entry name" value="PEPCK_ATP"/>
    <property type="match status" value="2"/>
</dbReference>
<protein>
    <recommendedName>
        <fullName evidence="5">Phosphoenolpyruvate carboxykinase (ATP)</fullName>
    </recommendedName>
</protein>
<reference evidence="3" key="1">
    <citation type="journal article" date="2020" name="bioRxiv">
        <title>Hybrid origin of Populus tomentosa Carr. identified through genome sequencing and phylogenomic analysis.</title>
        <authorList>
            <person name="An X."/>
            <person name="Gao K."/>
            <person name="Chen Z."/>
            <person name="Li J."/>
            <person name="Yang X."/>
            <person name="Yang X."/>
            <person name="Zhou J."/>
            <person name="Guo T."/>
            <person name="Zhao T."/>
            <person name="Huang S."/>
            <person name="Miao D."/>
            <person name="Khan W.U."/>
            <person name="Rao P."/>
            <person name="Ye M."/>
            <person name="Lei B."/>
            <person name="Liao W."/>
            <person name="Wang J."/>
            <person name="Ji L."/>
            <person name="Li Y."/>
            <person name="Guo B."/>
            <person name="Mustafa N.S."/>
            <person name="Li S."/>
            <person name="Yun Q."/>
            <person name="Keller S.R."/>
            <person name="Mao J."/>
            <person name="Zhang R."/>
            <person name="Strauss S.H."/>
        </authorList>
    </citation>
    <scope>NUCLEOTIDE SEQUENCE</scope>
    <source>
        <strain evidence="3">GM15</strain>
        <tissue evidence="3">Leaf</tissue>
    </source>
</reference>
<evidence type="ECO:0000256" key="1">
    <source>
        <dbReference type="ARBA" id="ARBA00022490"/>
    </source>
</evidence>
<dbReference type="EMBL" id="JAAWWB010000004">
    <property type="protein sequence ID" value="KAG6784364.1"/>
    <property type="molecule type" value="Genomic_DNA"/>
</dbReference>
<keyword evidence="1" id="KW-0963">Cytoplasm</keyword>
<dbReference type="InterPro" id="IPR001272">
    <property type="entry name" value="PEP_carboxykinase_ATP"/>
</dbReference>
<feature type="region of interest" description="Disordered" evidence="2">
    <location>
        <begin position="1"/>
        <end position="50"/>
    </location>
</feature>
<accession>A0A8X8A9N5</accession>
<dbReference type="GO" id="GO:0004612">
    <property type="term" value="F:phosphoenolpyruvate carboxykinase (ATP) activity"/>
    <property type="evidence" value="ECO:0007669"/>
    <property type="project" value="InterPro"/>
</dbReference>
<dbReference type="GO" id="GO:0005829">
    <property type="term" value="C:cytosol"/>
    <property type="evidence" value="ECO:0007669"/>
    <property type="project" value="TreeGrafter"/>
</dbReference>
<organism evidence="3 4">
    <name type="scientific">Populus tomentosa</name>
    <name type="common">Chinese white poplar</name>
    <dbReference type="NCBI Taxonomy" id="118781"/>
    <lineage>
        <taxon>Eukaryota</taxon>
        <taxon>Viridiplantae</taxon>
        <taxon>Streptophyta</taxon>
        <taxon>Embryophyta</taxon>
        <taxon>Tracheophyta</taxon>
        <taxon>Spermatophyta</taxon>
        <taxon>Magnoliopsida</taxon>
        <taxon>eudicotyledons</taxon>
        <taxon>Gunneridae</taxon>
        <taxon>Pentapetalae</taxon>
        <taxon>rosids</taxon>
        <taxon>fabids</taxon>
        <taxon>Malpighiales</taxon>
        <taxon>Salicaceae</taxon>
        <taxon>Saliceae</taxon>
        <taxon>Populus</taxon>
    </lineage>
</organism>
<feature type="compositionally biased region" description="Basic and acidic residues" evidence="2">
    <location>
        <begin position="31"/>
        <end position="46"/>
    </location>
</feature>
<dbReference type="GO" id="GO:0006094">
    <property type="term" value="P:gluconeogenesis"/>
    <property type="evidence" value="ECO:0007669"/>
    <property type="project" value="InterPro"/>
</dbReference>
<comment type="caution">
    <text evidence="3">The sequence shown here is derived from an EMBL/GenBank/DDBJ whole genome shotgun (WGS) entry which is preliminary data.</text>
</comment>
<proteinExistence type="inferred from homology"/>
<dbReference type="AlphaFoldDB" id="A0A8X8A9N5"/>
<name>A0A8X8A9N5_POPTO</name>
<keyword evidence="4" id="KW-1185">Reference proteome</keyword>
<dbReference type="OrthoDB" id="184182at2759"/>
<feature type="region of interest" description="Disordered" evidence="2">
    <location>
        <begin position="109"/>
        <end position="129"/>
    </location>
</feature>